<protein>
    <recommendedName>
        <fullName evidence="3">protein geranylgeranyltransferase type II</fullName>
        <ecNumber evidence="3">2.5.1.60</ecNumber>
    </recommendedName>
    <alternativeName>
        <fullName evidence="9">Geranylgeranyl transferase type II subunit beta</fullName>
    </alternativeName>
    <alternativeName>
        <fullName evidence="10">Type II protein geranyl-geranyltransferase subunit beta</fullName>
    </alternativeName>
</protein>
<dbReference type="Proteomes" id="UP000033540">
    <property type="component" value="Unassembled WGS sequence"/>
</dbReference>
<dbReference type="AlphaFoldDB" id="A0A0F0I6L2"/>
<dbReference type="GO" id="GO:0005968">
    <property type="term" value="C:Rab-protein geranylgeranyltransferase complex"/>
    <property type="evidence" value="ECO:0007669"/>
    <property type="project" value="UniProtKB-ARBA"/>
</dbReference>
<dbReference type="EMBL" id="JZEE01000665">
    <property type="protein sequence ID" value="KJK61598.1"/>
    <property type="molecule type" value="Genomic_DNA"/>
</dbReference>
<dbReference type="InterPro" id="IPR001330">
    <property type="entry name" value="Prenyltrans"/>
</dbReference>
<evidence type="ECO:0000256" key="4">
    <source>
        <dbReference type="ARBA" id="ARBA00022602"/>
    </source>
</evidence>
<evidence type="ECO:0000256" key="9">
    <source>
        <dbReference type="ARBA" id="ARBA00030816"/>
    </source>
</evidence>
<dbReference type="PANTHER" id="PTHR11774:SF11">
    <property type="entry name" value="GERANYLGERANYL TRANSFERASE TYPE-2 SUBUNIT BETA"/>
    <property type="match status" value="1"/>
</dbReference>
<keyword evidence="5 14" id="KW-0808">Transferase</keyword>
<proteinExistence type="inferred from homology"/>
<keyword evidence="4" id="KW-0637">Prenyltransferase</keyword>
<dbReference type="InterPro" id="IPR008930">
    <property type="entry name" value="Terpenoid_cyclase/PrenylTrfase"/>
</dbReference>
<dbReference type="GO" id="GO:0004663">
    <property type="term" value="F:Rab geranylgeranyltransferase activity"/>
    <property type="evidence" value="ECO:0007669"/>
    <property type="project" value="UniProtKB-EC"/>
</dbReference>
<feature type="compositionally biased region" description="Basic and acidic residues" evidence="12">
    <location>
        <begin position="386"/>
        <end position="400"/>
    </location>
</feature>
<keyword evidence="8" id="KW-0862">Zinc</keyword>
<dbReference type="Gene3D" id="1.50.10.20">
    <property type="match status" value="1"/>
</dbReference>
<evidence type="ECO:0000256" key="5">
    <source>
        <dbReference type="ARBA" id="ARBA00022679"/>
    </source>
</evidence>
<dbReference type="SUPFAM" id="SSF48239">
    <property type="entry name" value="Terpenoid cyclases/Protein prenyltransferases"/>
    <property type="match status" value="1"/>
</dbReference>
<evidence type="ECO:0000256" key="2">
    <source>
        <dbReference type="ARBA" id="ARBA00010497"/>
    </source>
</evidence>
<sequence length="901" mass="99939">MSPVSGAGHSDQYLCVQKHVEYIKNLDSRRDELEYWLTEHLRLNGVYWGLTALHLLGCPQALPREDTINFVLSCQRENGGFGAAPGHDAHMLYTVSAVQILVMLDAVDELEKRGLGGKQKVGSFIAGLQDEKTGSFMGDEWGELDTRFLYGAFNALSLLGLLDTVDVPKAVAYIQECENLDGGYGIHPGAESHSGQVFTCVGALAIAGRLDLVNKDRLGGWLSERQVDNGGFNGRPEKLEDACYSWWVGASLAMIDKLHWINGDKLAAFILRCQDPENGGFGDRPGNMVDVFHTHFALAGLSLLGYDGVEEVDPIYDVSHLLTHVSSKAHLSHYFKLQVRSHQEPQAVVLLDEYDRWYKTNNLATLLSDRLASKDARRKRIQGKAAPHDKRCPVKEDHGYKSPPVPVRSPHDNALPDYLDPRLVTSGVNIEHDNSDRGTPVSADCVAAVASPKLGMHANAESSHLLHPTPGAQIPTEAAAYQWKQERVFSPDDEGASVLECTPSWSKTLGHTAQMASQLLKRHLSYDTLVDDAESEVDKERVDEIARLKGVLWPGMDIFDSATEQMRRKRNQKKDESALRMMEKTSMGVEPTELIFSPTGILRKQRVISGNVEDCSPLKGETPIPRRRSTRSKRALSQTDANLQRGWDRKRKKKAVKRVPITVGQDLDHGDYHFTRPTSTEAPTYGGNQVAHGESADDFALTFNGHEPRSRNGLKIFCDTPNENIPRQHCGDGLQYGLVASSDALFLQQEAMATRTPNSVLSSNYISEFAERLCRFTTEKENIEPLLDAHDRIDPLVGWHSPVIKRHLASDTGYPPQFLFGDGQRIELNMFDGHDSHVGYSYNPLAASFPKLSAEENPIYTMDTSNGLSFQGATRVMSPEATISDIEEDDIERLYLDGSSS</sequence>
<comment type="similarity">
    <text evidence="2">Belongs to the protein prenyltransferase subunit beta family.</text>
</comment>
<evidence type="ECO:0000256" key="11">
    <source>
        <dbReference type="ARBA" id="ARBA00047658"/>
    </source>
</evidence>
<evidence type="ECO:0000256" key="1">
    <source>
        <dbReference type="ARBA" id="ARBA00001947"/>
    </source>
</evidence>
<dbReference type="GO" id="GO:0046872">
    <property type="term" value="F:metal ion binding"/>
    <property type="evidence" value="ECO:0007669"/>
    <property type="project" value="UniProtKB-KW"/>
</dbReference>
<accession>A0A0F0I6L2</accession>
<dbReference type="EC" id="2.5.1.60" evidence="3"/>
<evidence type="ECO:0000256" key="10">
    <source>
        <dbReference type="ARBA" id="ARBA00032766"/>
    </source>
</evidence>
<dbReference type="STRING" id="1403190.A0A0F0I6L2"/>
<evidence type="ECO:0000256" key="3">
    <source>
        <dbReference type="ARBA" id="ARBA00012656"/>
    </source>
</evidence>
<feature type="region of interest" description="Disordered" evidence="12">
    <location>
        <begin position="378"/>
        <end position="413"/>
    </location>
</feature>
<evidence type="ECO:0000256" key="7">
    <source>
        <dbReference type="ARBA" id="ARBA00022737"/>
    </source>
</evidence>
<evidence type="ECO:0000256" key="12">
    <source>
        <dbReference type="SAM" id="MobiDB-lite"/>
    </source>
</evidence>
<dbReference type="Pfam" id="PF00432">
    <property type="entry name" value="Prenyltrans"/>
    <property type="match status" value="1"/>
</dbReference>
<dbReference type="PANTHER" id="PTHR11774">
    <property type="entry name" value="GERANYLGERANYL TRANSFERASE TYPE BETA SUBUNIT"/>
    <property type="match status" value="1"/>
</dbReference>
<reference evidence="14 15" key="1">
    <citation type="submission" date="2015-02" db="EMBL/GenBank/DDBJ databases">
        <title>Draft genome sequence of Aspergillus parasiticus SU-1.</title>
        <authorList>
            <person name="Yu J."/>
            <person name="Fedorova N."/>
            <person name="Yin Y."/>
            <person name="Losada L."/>
            <person name="Zafar N."/>
            <person name="Taujale R."/>
            <person name="Ehrlich K.C."/>
            <person name="Bhatnagar D."/>
            <person name="Cleveland T.E."/>
            <person name="Bennett J.W."/>
            <person name="Nierman W.C."/>
        </authorList>
    </citation>
    <scope>NUCLEOTIDE SEQUENCE [LARGE SCALE GENOMIC DNA]</scope>
    <source>
        <strain evidence="15">ATCC 56775 / NRRL 5862 / SRRC 143 / SU-1</strain>
    </source>
</reference>
<evidence type="ECO:0000256" key="6">
    <source>
        <dbReference type="ARBA" id="ARBA00022723"/>
    </source>
</evidence>
<evidence type="ECO:0000256" key="8">
    <source>
        <dbReference type="ARBA" id="ARBA00022833"/>
    </source>
</evidence>
<feature type="region of interest" description="Disordered" evidence="12">
    <location>
        <begin position="613"/>
        <end position="641"/>
    </location>
</feature>
<dbReference type="CDD" id="cd02894">
    <property type="entry name" value="GGTase-II"/>
    <property type="match status" value="1"/>
</dbReference>
<keyword evidence="7" id="KW-0677">Repeat</keyword>
<feature type="domain" description="Prenyltransferase alpha-alpha toroid" evidence="13">
    <location>
        <begin position="15"/>
        <end position="317"/>
    </location>
</feature>
<evidence type="ECO:0000313" key="14">
    <source>
        <dbReference type="EMBL" id="KJK61598.1"/>
    </source>
</evidence>
<name>A0A0F0I6L2_ASPPU</name>
<evidence type="ECO:0000313" key="15">
    <source>
        <dbReference type="Proteomes" id="UP000033540"/>
    </source>
</evidence>
<comment type="caution">
    <text evidence="14">The sequence shown here is derived from an EMBL/GenBank/DDBJ whole genome shotgun (WGS) entry which is preliminary data.</text>
</comment>
<gene>
    <name evidence="14" type="ORF">P875_00086873</name>
</gene>
<keyword evidence="6" id="KW-0479">Metal-binding</keyword>
<dbReference type="InterPro" id="IPR045089">
    <property type="entry name" value="PGGT1B-like"/>
</dbReference>
<comment type="cofactor">
    <cofactor evidence="1">
        <name>Zn(2+)</name>
        <dbReference type="ChEBI" id="CHEBI:29105"/>
    </cofactor>
</comment>
<comment type="catalytic activity">
    <reaction evidence="11">
        <text>geranylgeranyl diphosphate + L-cysteinyl-[protein] = S-geranylgeranyl-L-cysteinyl-[protein] + diphosphate</text>
        <dbReference type="Rhea" id="RHEA:21240"/>
        <dbReference type="Rhea" id="RHEA-COMP:10131"/>
        <dbReference type="Rhea" id="RHEA-COMP:11537"/>
        <dbReference type="ChEBI" id="CHEBI:29950"/>
        <dbReference type="ChEBI" id="CHEBI:33019"/>
        <dbReference type="ChEBI" id="CHEBI:57533"/>
        <dbReference type="ChEBI" id="CHEBI:86021"/>
        <dbReference type="EC" id="2.5.1.60"/>
    </reaction>
</comment>
<organism evidence="14 15">
    <name type="scientific">Aspergillus parasiticus (strain ATCC 56775 / NRRL 5862 / SRRC 143 / SU-1)</name>
    <dbReference type="NCBI Taxonomy" id="1403190"/>
    <lineage>
        <taxon>Eukaryota</taxon>
        <taxon>Fungi</taxon>
        <taxon>Dikarya</taxon>
        <taxon>Ascomycota</taxon>
        <taxon>Pezizomycotina</taxon>
        <taxon>Eurotiomycetes</taxon>
        <taxon>Eurotiomycetidae</taxon>
        <taxon>Eurotiales</taxon>
        <taxon>Aspergillaceae</taxon>
        <taxon>Aspergillus</taxon>
        <taxon>Aspergillus subgen. Circumdati</taxon>
    </lineage>
</organism>
<dbReference type="FunFam" id="1.50.10.20:FF:000009">
    <property type="entry name" value="Geranylgeranyl transferase type-2 subunit beta"/>
    <property type="match status" value="1"/>
</dbReference>
<dbReference type="InterPro" id="IPR026873">
    <property type="entry name" value="Ptb1"/>
</dbReference>
<dbReference type="OrthoDB" id="5428259at2759"/>
<evidence type="ECO:0000259" key="13">
    <source>
        <dbReference type="Pfam" id="PF00432"/>
    </source>
</evidence>
<feature type="compositionally biased region" description="Basic residues" evidence="12">
    <location>
        <begin position="625"/>
        <end position="634"/>
    </location>
</feature>